<dbReference type="InterPro" id="IPR051933">
    <property type="entry name" value="Resuscitation_pf_RpfB"/>
</dbReference>
<keyword evidence="2" id="KW-0812">Transmembrane</keyword>
<dbReference type="CDD" id="cd22786">
    <property type="entry name" value="DPBB_YuiC-like"/>
    <property type="match status" value="1"/>
</dbReference>
<feature type="transmembrane region" description="Helical" evidence="2">
    <location>
        <begin position="21"/>
        <end position="39"/>
    </location>
</feature>
<dbReference type="PROSITE" id="PS51109">
    <property type="entry name" value="G5"/>
    <property type="match status" value="1"/>
</dbReference>
<dbReference type="EMBL" id="WBXO01000004">
    <property type="protein sequence ID" value="KAB2953017.1"/>
    <property type="molecule type" value="Genomic_DNA"/>
</dbReference>
<dbReference type="Gene3D" id="2.20.230.10">
    <property type="entry name" value="Resuscitation-promoting factor rpfb"/>
    <property type="match status" value="1"/>
</dbReference>
<dbReference type="Pfam" id="PF07501">
    <property type="entry name" value="G5"/>
    <property type="match status" value="1"/>
</dbReference>
<dbReference type="GO" id="GO:0019867">
    <property type="term" value="C:outer membrane"/>
    <property type="evidence" value="ECO:0007669"/>
    <property type="project" value="InterPro"/>
</dbReference>
<sequence>MIKEESKEEKRAPFSLSFRTGIFIVAVLFLTALFPYWTYGQQTKEVQLVLEGLASPYQSKAKSVKAFLREQDIDYGPQDMIIPDLAMPLENGMVVEVRKAEEVEIQVGNRSYNVMAYRPIEAGALKKNLAEQGIYVTAEDRVEPLQDDKIWEFVRVQRLIEKREEKIPYEQEVVLDSTLPAGETKISVPGKEGRLILEEEVILENGQLVERRIISEQLLTEPLNEVIVRGTGHQERRTTIASRGGTRELVNDEKIKSIEAMTGSSIAQTKHVESTAYTHTGNRTASGKWPRVGLVAVDPRVIPLGTKLYIEGYGLAEAADTGGAIKGNIIDVFFDTREECIQWGRRQVVIHILE</sequence>
<protein>
    <recommendedName>
        <fullName evidence="3">G5 domain-containing protein</fullName>
    </recommendedName>
</protein>
<dbReference type="SUPFAM" id="SSF50685">
    <property type="entry name" value="Barwin-like endoglucanases"/>
    <property type="match status" value="1"/>
</dbReference>
<dbReference type="InterPro" id="IPR036908">
    <property type="entry name" value="RlpA-like_sf"/>
</dbReference>
<accession>A0A6I0F1F3</accession>
<keyword evidence="2" id="KW-1133">Transmembrane helix</keyword>
<comment type="caution">
    <text evidence="4">The sequence shown here is derived from an EMBL/GenBank/DDBJ whole genome shotgun (WGS) entry which is preliminary data.</text>
</comment>
<dbReference type="Pfam" id="PF03990">
    <property type="entry name" value="DUF348"/>
    <property type="match status" value="1"/>
</dbReference>
<dbReference type="InterPro" id="IPR010611">
    <property type="entry name" value="3D_dom"/>
</dbReference>
<dbReference type="InterPro" id="IPR007137">
    <property type="entry name" value="DUF348"/>
</dbReference>
<feature type="domain" description="G5" evidence="3">
    <location>
        <begin position="153"/>
        <end position="233"/>
    </location>
</feature>
<dbReference type="SMART" id="SM01208">
    <property type="entry name" value="G5"/>
    <property type="match status" value="1"/>
</dbReference>
<dbReference type="PANTHER" id="PTHR39160:SF4">
    <property type="entry name" value="RESUSCITATION-PROMOTING FACTOR RPFB"/>
    <property type="match status" value="1"/>
</dbReference>
<dbReference type="GO" id="GO:0009254">
    <property type="term" value="P:peptidoglycan turnover"/>
    <property type="evidence" value="ECO:0007669"/>
    <property type="project" value="InterPro"/>
</dbReference>
<organism evidence="4 5">
    <name type="scientific">Heliorestis acidaminivorans</name>
    <dbReference type="NCBI Taxonomy" id="553427"/>
    <lineage>
        <taxon>Bacteria</taxon>
        <taxon>Bacillati</taxon>
        <taxon>Bacillota</taxon>
        <taxon>Clostridia</taxon>
        <taxon>Eubacteriales</taxon>
        <taxon>Heliobacteriaceae</taxon>
        <taxon>Heliorestis</taxon>
    </lineage>
</organism>
<dbReference type="OrthoDB" id="9798935at2"/>
<dbReference type="RefSeq" id="WP_151619677.1">
    <property type="nucleotide sequence ID" value="NZ_WBXO01000004.1"/>
</dbReference>
<keyword evidence="5" id="KW-1185">Reference proteome</keyword>
<evidence type="ECO:0000259" key="3">
    <source>
        <dbReference type="PROSITE" id="PS51109"/>
    </source>
</evidence>
<proteinExistence type="predicted"/>
<dbReference type="PANTHER" id="PTHR39160">
    <property type="entry name" value="CELL WALL-BINDING PROTEIN YOCH"/>
    <property type="match status" value="1"/>
</dbReference>
<dbReference type="GO" id="GO:0004553">
    <property type="term" value="F:hydrolase activity, hydrolyzing O-glycosyl compounds"/>
    <property type="evidence" value="ECO:0007669"/>
    <property type="project" value="InterPro"/>
</dbReference>
<evidence type="ECO:0000256" key="1">
    <source>
        <dbReference type="ARBA" id="ARBA00022729"/>
    </source>
</evidence>
<dbReference type="InterPro" id="IPR011098">
    <property type="entry name" value="G5_dom"/>
</dbReference>
<gene>
    <name evidence="4" type="ORF">F9B85_07065</name>
</gene>
<evidence type="ECO:0000256" key="2">
    <source>
        <dbReference type="SAM" id="Phobius"/>
    </source>
</evidence>
<evidence type="ECO:0000313" key="4">
    <source>
        <dbReference type="EMBL" id="KAB2953017.1"/>
    </source>
</evidence>
<dbReference type="AlphaFoldDB" id="A0A6I0F1F3"/>
<dbReference type="Proteomes" id="UP000468766">
    <property type="component" value="Unassembled WGS sequence"/>
</dbReference>
<dbReference type="Gene3D" id="2.40.40.10">
    <property type="entry name" value="RlpA-like domain"/>
    <property type="match status" value="1"/>
</dbReference>
<dbReference type="Pfam" id="PF06725">
    <property type="entry name" value="3D"/>
    <property type="match status" value="1"/>
</dbReference>
<keyword evidence="2" id="KW-0472">Membrane</keyword>
<keyword evidence="1" id="KW-0732">Signal</keyword>
<evidence type="ECO:0000313" key="5">
    <source>
        <dbReference type="Proteomes" id="UP000468766"/>
    </source>
</evidence>
<name>A0A6I0F1F3_9FIRM</name>
<reference evidence="4 5" key="1">
    <citation type="submission" date="2019-10" db="EMBL/GenBank/DDBJ databases">
        <title>Whole-genome sequence of the extremophile Heliorestis acidaminivorans DSM 24790.</title>
        <authorList>
            <person name="Kyndt J.A."/>
            <person name="Meyer T.E."/>
        </authorList>
    </citation>
    <scope>NUCLEOTIDE SEQUENCE [LARGE SCALE GENOMIC DNA]</scope>
    <source>
        <strain evidence="4 5">DSM 24790</strain>
    </source>
</reference>